<protein>
    <submittedName>
        <fullName evidence="2">Uncharacterized protein</fullName>
    </submittedName>
</protein>
<evidence type="ECO:0000313" key="3">
    <source>
        <dbReference type="Proteomes" id="UP000663841"/>
    </source>
</evidence>
<feature type="compositionally biased region" description="Basic and acidic residues" evidence="1">
    <location>
        <begin position="53"/>
        <end position="66"/>
    </location>
</feature>
<evidence type="ECO:0000256" key="1">
    <source>
        <dbReference type="SAM" id="MobiDB-lite"/>
    </source>
</evidence>
<feature type="compositionally biased region" description="Basic and acidic residues" evidence="1">
    <location>
        <begin position="523"/>
        <end position="541"/>
    </location>
</feature>
<feature type="region of interest" description="Disordered" evidence="1">
    <location>
        <begin position="39"/>
        <end position="69"/>
    </location>
</feature>
<feature type="compositionally biased region" description="Polar residues" evidence="1">
    <location>
        <begin position="555"/>
        <end position="569"/>
    </location>
</feature>
<dbReference type="EMBL" id="CAJMWW010000331">
    <property type="protein sequence ID" value="CAE6467298.1"/>
    <property type="molecule type" value="Genomic_DNA"/>
</dbReference>
<organism evidence="2 3">
    <name type="scientific">Rhizoctonia solani</name>
    <dbReference type="NCBI Taxonomy" id="456999"/>
    <lineage>
        <taxon>Eukaryota</taxon>
        <taxon>Fungi</taxon>
        <taxon>Dikarya</taxon>
        <taxon>Basidiomycota</taxon>
        <taxon>Agaricomycotina</taxon>
        <taxon>Agaricomycetes</taxon>
        <taxon>Cantharellales</taxon>
        <taxon>Ceratobasidiaceae</taxon>
        <taxon>Rhizoctonia</taxon>
    </lineage>
</organism>
<feature type="compositionally biased region" description="Low complexity" evidence="1">
    <location>
        <begin position="170"/>
        <end position="184"/>
    </location>
</feature>
<feature type="region of interest" description="Disordered" evidence="1">
    <location>
        <begin position="152"/>
        <end position="192"/>
    </location>
</feature>
<evidence type="ECO:0000313" key="2">
    <source>
        <dbReference type="EMBL" id="CAE6467298.1"/>
    </source>
</evidence>
<reference evidence="2" key="1">
    <citation type="submission" date="2021-01" db="EMBL/GenBank/DDBJ databases">
        <authorList>
            <person name="Kaushik A."/>
        </authorList>
    </citation>
    <scope>NUCLEOTIDE SEQUENCE</scope>
    <source>
        <strain evidence="2">AG3-T5</strain>
    </source>
</reference>
<feature type="compositionally biased region" description="Polar residues" evidence="1">
    <location>
        <begin position="508"/>
        <end position="522"/>
    </location>
</feature>
<name>A0A8H3BXB0_9AGAM</name>
<feature type="compositionally biased region" description="Low complexity" evidence="1">
    <location>
        <begin position="542"/>
        <end position="554"/>
    </location>
</feature>
<accession>A0A8H3BXB0</accession>
<feature type="region of interest" description="Disordered" evidence="1">
    <location>
        <begin position="801"/>
        <end position="836"/>
    </location>
</feature>
<dbReference type="AlphaFoldDB" id="A0A8H3BXB0"/>
<sequence length="836" mass="91506">MSAVYTLLEGCFFHLDTSLWKGELGLLYDRVTNLMPNTRADQGYQEKAQPIANERDTSTVENDTDRPPNLNNIVIDLGEVVYSPLSSSNDDGGDGMGNNYGDYMHEAGSVDSLNGIINSNEARTLPGLNAGVHHSISKRYGHTIHPFAVVDTSQPESPTRPTHIWPRHYSSSSESSVSSVGSASTPALPVSSPNPLPNAVAALILKKKLKKERLAKVAEISVEQEKKAKETPEKAKRSKEDTVLDWFERESALATTTLTILSFALQVETNPFSLRPYALVTKMARPEDFQLRLTQWLLDQLDSHAEFETVSQQIGLLISQAQEQSVVELYTHIGELVFQKMTSTQQGGSTLIRLYAQLCCSLLAIHFRHYSTLSPRVPPIHEYILRLCFDSMPAATPNLSDNTNENHRSTAGVSAAHPSVTPLDVPIERICEIVLQLYDFQLISTVQVFEYMFRAFEQRKTFVGPKLTSVMAGMRLLLGVCFPDPYLGAWKNEVDCLRKWVNKHTNSSAERSNVILSNNTRTGEPHFTTKAEEHSSEDHRSTSSNNGNGFTSNSIKNPTSPDENCSQGQMNKDVKIDATAGNNYGSPPDRVGSLDFTNVLANVSETKLVQNESTSFRKSIGSMQSVTRGPSTPRIGPLANVPLVMNGTPSAGAPSSGNYRTSFAAVDSVKPTPFNASVPGPSQPISSASSARTVTASIGNNIPPKGNVHTLLRREIAAALAPTNTTDRNMSMKAVRLPVASIAAPPSHGPTFSSTPLGFLALGVQQWPCRQTGGYGCRVSPNYMDWDDAGCYELLDDVARGPYQDDADRSDGSYPDDYYPDEDDYYPDEDDDGGYY</sequence>
<dbReference type="Proteomes" id="UP000663841">
    <property type="component" value="Unassembled WGS sequence"/>
</dbReference>
<feature type="region of interest" description="Disordered" evidence="1">
    <location>
        <begin position="508"/>
        <end position="569"/>
    </location>
</feature>
<proteinExistence type="predicted"/>
<comment type="caution">
    <text evidence="2">The sequence shown here is derived from an EMBL/GenBank/DDBJ whole genome shotgun (WGS) entry which is preliminary data.</text>
</comment>
<feature type="compositionally biased region" description="Acidic residues" evidence="1">
    <location>
        <begin position="818"/>
        <end position="836"/>
    </location>
</feature>
<gene>
    <name evidence="2" type="ORF">RDB_LOCUS167527</name>
</gene>